<dbReference type="PANTHER" id="PTHR48111">
    <property type="entry name" value="REGULATOR OF RPOS"/>
    <property type="match status" value="1"/>
</dbReference>
<dbReference type="EMBL" id="JAJEPV010000006">
    <property type="protein sequence ID" value="MCC2118679.1"/>
    <property type="molecule type" value="Genomic_DNA"/>
</dbReference>
<dbReference type="SMART" id="SM00862">
    <property type="entry name" value="Trans_reg_C"/>
    <property type="match status" value="1"/>
</dbReference>
<sequence>MSNKILVVDDETEIADLIEVYLKNENYTVFKFYTAQEALNCIETTPIDLAILDIMLPDIDGFTLCKKIREHHTYPIIMLTAKDAETDKITGLTLGADDYITKPFRPLEMIARVKSQLRRYQKYNPAHSDTGETTSAASEDNLVCGSLTMNIKAHTCFLGETPLVLTPTEFSILRILLENTGNVVSSEDLFHKIWQDEYYSKSNNTITVHIRHLREKLGDSMDKPRFIKTIWGIGYKIES</sequence>
<keyword evidence="13" id="KW-1185">Reference proteome</keyword>
<dbReference type="InterPro" id="IPR001867">
    <property type="entry name" value="OmpR/PhoB-type_DNA-bd"/>
</dbReference>
<keyword evidence="3" id="KW-0902">Two-component regulatory system</keyword>
<evidence type="ECO:0000313" key="12">
    <source>
        <dbReference type="EMBL" id="MCC2118679.1"/>
    </source>
</evidence>
<dbReference type="GO" id="GO:0032993">
    <property type="term" value="C:protein-DNA complex"/>
    <property type="evidence" value="ECO:0007669"/>
    <property type="project" value="TreeGrafter"/>
</dbReference>
<organism evidence="12 13">
    <name type="scientific">Waltera acetigignens</name>
    <dbReference type="NCBI Taxonomy" id="2981769"/>
    <lineage>
        <taxon>Bacteria</taxon>
        <taxon>Bacillati</taxon>
        <taxon>Bacillota</taxon>
        <taxon>Clostridia</taxon>
        <taxon>Lachnospirales</taxon>
        <taxon>Lachnospiraceae</taxon>
        <taxon>Waltera</taxon>
    </lineage>
</organism>
<evidence type="ECO:0000256" key="6">
    <source>
        <dbReference type="ARBA" id="ARBA00023163"/>
    </source>
</evidence>
<dbReference type="GO" id="GO:0000156">
    <property type="term" value="F:phosphorelay response regulator activity"/>
    <property type="evidence" value="ECO:0007669"/>
    <property type="project" value="TreeGrafter"/>
</dbReference>
<feature type="modified residue" description="4-aspartylphosphate" evidence="8">
    <location>
        <position position="53"/>
    </location>
</feature>
<evidence type="ECO:0000259" key="10">
    <source>
        <dbReference type="PROSITE" id="PS50110"/>
    </source>
</evidence>
<accession>A0AAE3D7V5</accession>
<dbReference type="AlphaFoldDB" id="A0AAE3D7V5"/>
<dbReference type="PROSITE" id="PS50110">
    <property type="entry name" value="RESPONSE_REGULATORY"/>
    <property type="match status" value="1"/>
</dbReference>
<dbReference type="InterPro" id="IPR039420">
    <property type="entry name" value="WalR-like"/>
</dbReference>
<dbReference type="Gene3D" id="3.40.50.2300">
    <property type="match status" value="1"/>
</dbReference>
<feature type="domain" description="Response regulatory" evidence="10">
    <location>
        <begin position="4"/>
        <end position="117"/>
    </location>
</feature>
<dbReference type="Pfam" id="PF00486">
    <property type="entry name" value="Trans_reg_C"/>
    <property type="match status" value="1"/>
</dbReference>
<evidence type="ECO:0000256" key="1">
    <source>
        <dbReference type="ARBA" id="ARBA00018672"/>
    </source>
</evidence>
<evidence type="ECO:0000256" key="2">
    <source>
        <dbReference type="ARBA" id="ARBA00022553"/>
    </source>
</evidence>
<dbReference type="InterPro" id="IPR036388">
    <property type="entry name" value="WH-like_DNA-bd_sf"/>
</dbReference>
<dbReference type="SMART" id="SM00448">
    <property type="entry name" value="REC"/>
    <property type="match status" value="1"/>
</dbReference>
<dbReference type="Pfam" id="PF00072">
    <property type="entry name" value="Response_reg"/>
    <property type="match status" value="1"/>
</dbReference>
<dbReference type="GO" id="GO:0000976">
    <property type="term" value="F:transcription cis-regulatory region binding"/>
    <property type="evidence" value="ECO:0007669"/>
    <property type="project" value="TreeGrafter"/>
</dbReference>
<dbReference type="PANTHER" id="PTHR48111:SF2">
    <property type="entry name" value="RESPONSE REGULATOR SAER"/>
    <property type="match status" value="1"/>
</dbReference>
<feature type="domain" description="OmpR/PhoB-type" evidence="11">
    <location>
        <begin position="139"/>
        <end position="239"/>
    </location>
</feature>
<evidence type="ECO:0000256" key="4">
    <source>
        <dbReference type="ARBA" id="ARBA00023015"/>
    </source>
</evidence>
<protein>
    <recommendedName>
        <fullName evidence="1">Stage 0 sporulation protein A homolog</fullName>
    </recommendedName>
</protein>
<evidence type="ECO:0000313" key="13">
    <source>
        <dbReference type="Proteomes" id="UP001197795"/>
    </source>
</evidence>
<keyword evidence="6" id="KW-0804">Transcription</keyword>
<dbReference type="CDD" id="cd17574">
    <property type="entry name" value="REC_OmpR"/>
    <property type="match status" value="1"/>
</dbReference>
<dbReference type="SUPFAM" id="SSF52172">
    <property type="entry name" value="CheY-like"/>
    <property type="match status" value="1"/>
</dbReference>
<dbReference type="FunFam" id="3.40.50.2300:FF:000001">
    <property type="entry name" value="DNA-binding response regulator PhoB"/>
    <property type="match status" value="1"/>
</dbReference>
<evidence type="ECO:0000256" key="3">
    <source>
        <dbReference type="ARBA" id="ARBA00023012"/>
    </source>
</evidence>
<dbReference type="NCBIfam" id="NF033117">
    <property type="entry name" value="vanR_ACDEGLN"/>
    <property type="match status" value="1"/>
</dbReference>
<keyword evidence="4" id="KW-0805">Transcription regulation</keyword>
<evidence type="ECO:0000256" key="8">
    <source>
        <dbReference type="PROSITE-ProRule" id="PRU00169"/>
    </source>
</evidence>
<dbReference type="CDD" id="cd00383">
    <property type="entry name" value="trans_reg_C"/>
    <property type="match status" value="1"/>
</dbReference>
<dbReference type="Gene3D" id="1.10.10.10">
    <property type="entry name" value="Winged helix-like DNA-binding domain superfamily/Winged helix DNA-binding domain"/>
    <property type="match status" value="1"/>
</dbReference>
<dbReference type="SUPFAM" id="SSF46894">
    <property type="entry name" value="C-terminal effector domain of the bipartite response regulators"/>
    <property type="match status" value="1"/>
</dbReference>
<dbReference type="PROSITE" id="PS51755">
    <property type="entry name" value="OMPR_PHOB"/>
    <property type="match status" value="1"/>
</dbReference>
<comment type="function">
    <text evidence="7">May play the central regulatory role in sporulation. It may be an element of the effector pathway responsible for the activation of sporulation genes in response to nutritional stress. Spo0A may act in concert with spo0H (a sigma factor) to control the expression of some genes that are critical to the sporulation process.</text>
</comment>
<evidence type="ECO:0000256" key="9">
    <source>
        <dbReference type="PROSITE-ProRule" id="PRU01091"/>
    </source>
</evidence>
<reference evidence="12 13" key="1">
    <citation type="submission" date="2021-10" db="EMBL/GenBank/DDBJ databases">
        <title>Anaerobic single-cell dispensing facilitates the cultivation of human gut bacteria.</title>
        <authorList>
            <person name="Afrizal A."/>
        </authorList>
    </citation>
    <scope>NUCLEOTIDE SEQUENCE [LARGE SCALE GENOMIC DNA]</scope>
    <source>
        <strain evidence="12 13">CLA-AA-H273</strain>
    </source>
</reference>
<comment type="caution">
    <text evidence="12">The sequence shown here is derived from an EMBL/GenBank/DDBJ whole genome shotgun (WGS) entry which is preliminary data.</text>
</comment>
<keyword evidence="5 9" id="KW-0238">DNA-binding</keyword>
<dbReference type="FunFam" id="1.10.10.10:FF:000018">
    <property type="entry name" value="DNA-binding response regulator ResD"/>
    <property type="match status" value="1"/>
</dbReference>
<name>A0AAE3D7V5_9FIRM</name>
<dbReference type="Gene3D" id="6.10.250.690">
    <property type="match status" value="1"/>
</dbReference>
<dbReference type="RefSeq" id="WP_227732542.1">
    <property type="nucleotide sequence ID" value="NZ_JAJEPV010000006.1"/>
</dbReference>
<dbReference type="GO" id="GO:0005829">
    <property type="term" value="C:cytosol"/>
    <property type="evidence" value="ECO:0007669"/>
    <property type="project" value="TreeGrafter"/>
</dbReference>
<proteinExistence type="predicted"/>
<evidence type="ECO:0000256" key="5">
    <source>
        <dbReference type="ARBA" id="ARBA00023125"/>
    </source>
</evidence>
<dbReference type="InterPro" id="IPR001789">
    <property type="entry name" value="Sig_transdc_resp-reg_receiver"/>
</dbReference>
<dbReference type="GO" id="GO:0006355">
    <property type="term" value="P:regulation of DNA-templated transcription"/>
    <property type="evidence" value="ECO:0007669"/>
    <property type="project" value="InterPro"/>
</dbReference>
<gene>
    <name evidence="12" type="primary">vanR</name>
    <name evidence="12" type="ORF">LKD75_03565</name>
</gene>
<keyword evidence="2 8" id="KW-0597">Phosphoprotein</keyword>
<evidence type="ECO:0000259" key="11">
    <source>
        <dbReference type="PROSITE" id="PS51755"/>
    </source>
</evidence>
<feature type="DNA-binding region" description="OmpR/PhoB-type" evidence="9">
    <location>
        <begin position="139"/>
        <end position="239"/>
    </location>
</feature>
<dbReference type="Proteomes" id="UP001197795">
    <property type="component" value="Unassembled WGS sequence"/>
</dbReference>
<dbReference type="InterPro" id="IPR016032">
    <property type="entry name" value="Sig_transdc_resp-reg_C-effctor"/>
</dbReference>
<evidence type="ECO:0000256" key="7">
    <source>
        <dbReference type="ARBA" id="ARBA00024867"/>
    </source>
</evidence>
<dbReference type="InterPro" id="IPR058211">
    <property type="entry name" value="VanR-like"/>
</dbReference>
<dbReference type="InterPro" id="IPR011006">
    <property type="entry name" value="CheY-like_superfamily"/>
</dbReference>